<name>A0AA87U2T1_RHIRH</name>
<protein>
    <submittedName>
        <fullName evidence="1">Uncharacterized protein</fullName>
    </submittedName>
</protein>
<dbReference type="EMBL" id="BAYX01000002">
    <property type="protein sequence ID" value="GAJ91931.1"/>
    <property type="molecule type" value="Genomic_DNA"/>
</dbReference>
<gene>
    <name evidence="1" type="ORF">RRH01S_02_06000</name>
</gene>
<dbReference type="Proteomes" id="UP000026941">
    <property type="component" value="Unassembled WGS sequence"/>
</dbReference>
<comment type="caution">
    <text evidence="1">The sequence shown here is derived from an EMBL/GenBank/DDBJ whole genome shotgun (WGS) entry which is preliminary data.</text>
</comment>
<organism evidence="1 2">
    <name type="scientific">Rhizobium rhizogenes NBRC 13257</name>
    <dbReference type="NCBI Taxonomy" id="1220581"/>
    <lineage>
        <taxon>Bacteria</taxon>
        <taxon>Pseudomonadati</taxon>
        <taxon>Pseudomonadota</taxon>
        <taxon>Alphaproteobacteria</taxon>
        <taxon>Hyphomicrobiales</taxon>
        <taxon>Rhizobiaceae</taxon>
        <taxon>Rhizobium/Agrobacterium group</taxon>
        <taxon>Rhizobium</taxon>
    </lineage>
</organism>
<evidence type="ECO:0000313" key="2">
    <source>
        <dbReference type="Proteomes" id="UP000026941"/>
    </source>
</evidence>
<accession>A0AA87U2T1</accession>
<evidence type="ECO:0000313" key="1">
    <source>
        <dbReference type="EMBL" id="GAJ91931.1"/>
    </source>
</evidence>
<dbReference type="AlphaFoldDB" id="A0AA87U2T1"/>
<reference evidence="1 2" key="1">
    <citation type="submission" date="2014-05" db="EMBL/GenBank/DDBJ databases">
        <title>Whole genome shotgun sequence of Rhizobium rhizogenes NBRC 13257.</title>
        <authorList>
            <person name="Katano-Makiyama Y."/>
            <person name="Hosoyama A."/>
            <person name="Hashimoto M."/>
            <person name="Hosoyama Y."/>
            <person name="Noguchi M."/>
            <person name="Tsuchikane K."/>
            <person name="Kimura A."/>
            <person name="Ohji S."/>
            <person name="Ichikawa N."/>
            <person name="Yamazoe A."/>
            <person name="Fujita N."/>
        </authorList>
    </citation>
    <scope>NUCLEOTIDE SEQUENCE [LARGE SCALE GENOMIC DNA]</scope>
    <source>
        <strain evidence="1 2">NBRC 13257</strain>
    </source>
</reference>
<proteinExistence type="predicted"/>
<dbReference type="RefSeq" id="WP_042470444.1">
    <property type="nucleotide sequence ID" value="NZ_BAYX01000002.1"/>
</dbReference>
<sequence>MSYPGRRLPFAVEFGAHAEPPPLNVSHLSEGRIVLTGGRRISGTHELRQEIAFVDEGKLWENADLYSKLIDLNSRGVPFQYQPKEMESPDILMVWWQDIGRLKVRFKEISWRNPDEWLITTIEPPVIGTHGWAGPKPFGC</sequence>